<dbReference type="NCBIfam" id="TIGR03025">
    <property type="entry name" value="EPS_sugtrans"/>
    <property type="match status" value="1"/>
</dbReference>
<evidence type="ECO:0000256" key="7">
    <source>
        <dbReference type="SAM" id="Phobius"/>
    </source>
</evidence>
<dbReference type="InterPro" id="IPR017475">
    <property type="entry name" value="EPS_sugar_tfrase"/>
</dbReference>
<dbReference type="AlphaFoldDB" id="A0A5M4AWY9"/>
<dbReference type="GO" id="GO:0016020">
    <property type="term" value="C:membrane"/>
    <property type="evidence" value="ECO:0007669"/>
    <property type="project" value="UniProtKB-SubCell"/>
</dbReference>
<evidence type="ECO:0000259" key="8">
    <source>
        <dbReference type="Pfam" id="PF02397"/>
    </source>
</evidence>
<dbReference type="OrthoDB" id="9808602at2"/>
<evidence type="ECO:0000256" key="2">
    <source>
        <dbReference type="ARBA" id="ARBA00006464"/>
    </source>
</evidence>
<dbReference type="InterPro" id="IPR003362">
    <property type="entry name" value="Bact_transf"/>
</dbReference>
<evidence type="ECO:0000256" key="5">
    <source>
        <dbReference type="ARBA" id="ARBA00022989"/>
    </source>
</evidence>
<dbReference type="Proteomes" id="UP000391834">
    <property type="component" value="Unassembled WGS sequence"/>
</dbReference>
<dbReference type="RefSeq" id="WP_025863233.1">
    <property type="nucleotide sequence ID" value="NZ_BLAX01000001.1"/>
</dbReference>
<evidence type="ECO:0000313" key="10">
    <source>
        <dbReference type="Proteomes" id="UP000391834"/>
    </source>
</evidence>
<dbReference type="EMBL" id="BLAX01000001">
    <property type="protein sequence ID" value="GET32284.1"/>
    <property type="molecule type" value="Genomic_DNA"/>
</dbReference>
<keyword evidence="6 7" id="KW-0472">Membrane</keyword>
<gene>
    <name evidence="9" type="ORF">PbJCM13498_11470</name>
</gene>
<protein>
    <submittedName>
        <fullName evidence="9">Undecaprenyl-phosphate glucose phosphotransferase</fullName>
    </submittedName>
</protein>
<evidence type="ECO:0000256" key="1">
    <source>
        <dbReference type="ARBA" id="ARBA00004141"/>
    </source>
</evidence>
<keyword evidence="10" id="KW-1185">Reference proteome</keyword>
<proteinExistence type="inferred from homology"/>
<comment type="caution">
    <text evidence="9">The sequence shown here is derived from an EMBL/GenBank/DDBJ whole genome shotgun (WGS) entry which is preliminary data.</text>
</comment>
<evidence type="ECO:0000256" key="3">
    <source>
        <dbReference type="ARBA" id="ARBA00022679"/>
    </source>
</evidence>
<reference evidence="9 10" key="1">
    <citation type="submission" date="2019-10" db="EMBL/GenBank/DDBJ databases">
        <title>Prolixibacter strains distinguished by the presence of nitrate reductase genes were adept at nitrate-dependent anaerobic corrosion of metallic iron and carbon steel.</title>
        <authorList>
            <person name="Iino T."/>
            <person name="Shono N."/>
            <person name="Ito K."/>
            <person name="Nakamura R."/>
            <person name="Sueoka K."/>
            <person name="Harayama S."/>
            <person name="Ohkuma M."/>
        </authorList>
    </citation>
    <scope>NUCLEOTIDE SEQUENCE [LARGE SCALE GENOMIC DNA]</scope>
    <source>
        <strain evidence="9 10">JCM 13498</strain>
    </source>
</reference>
<feature type="transmembrane region" description="Helical" evidence="7">
    <location>
        <begin position="48"/>
        <end position="68"/>
    </location>
</feature>
<comment type="similarity">
    <text evidence="2">Belongs to the bacterial sugar transferase family.</text>
</comment>
<evidence type="ECO:0000256" key="4">
    <source>
        <dbReference type="ARBA" id="ARBA00022692"/>
    </source>
</evidence>
<organism evidence="9 10">
    <name type="scientific">Prolixibacter bellariivorans</name>
    <dbReference type="NCBI Taxonomy" id="314319"/>
    <lineage>
        <taxon>Bacteria</taxon>
        <taxon>Pseudomonadati</taxon>
        <taxon>Bacteroidota</taxon>
        <taxon>Bacteroidia</taxon>
        <taxon>Marinilabiliales</taxon>
        <taxon>Prolixibacteraceae</taxon>
        <taxon>Prolixibacter</taxon>
    </lineage>
</organism>
<dbReference type="GO" id="GO:0016780">
    <property type="term" value="F:phosphotransferase activity, for other substituted phosphate groups"/>
    <property type="evidence" value="ECO:0007669"/>
    <property type="project" value="TreeGrafter"/>
</dbReference>
<name>A0A5M4AWY9_9BACT</name>
<keyword evidence="3 9" id="KW-0808">Transferase</keyword>
<feature type="transmembrane region" description="Helical" evidence="7">
    <location>
        <begin position="286"/>
        <end position="310"/>
    </location>
</feature>
<feature type="transmembrane region" description="Helical" evidence="7">
    <location>
        <begin position="80"/>
        <end position="101"/>
    </location>
</feature>
<accession>A0A5M4AWY9</accession>
<keyword evidence="5 7" id="KW-1133">Transmembrane helix</keyword>
<dbReference type="PANTHER" id="PTHR30576">
    <property type="entry name" value="COLANIC BIOSYNTHESIS UDP-GLUCOSE LIPID CARRIER TRANSFERASE"/>
    <property type="match status" value="1"/>
</dbReference>
<evidence type="ECO:0000313" key="9">
    <source>
        <dbReference type="EMBL" id="GET32284.1"/>
    </source>
</evidence>
<dbReference type="Pfam" id="PF02397">
    <property type="entry name" value="Bac_transf"/>
    <property type="match status" value="1"/>
</dbReference>
<dbReference type="Gene3D" id="3.40.50.720">
    <property type="entry name" value="NAD(P)-binding Rossmann-like Domain"/>
    <property type="match status" value="1"/>
</dbReference>
<dbReference type="PANTHER" id="PTHR30576:SF0">
    <property type="entry name" value="UNDECAPRENYL-PHOSPHATE N-ACETYLGALACTOSAMINYL 1-PHOSPHATE TRANSFERASE-RELATED"/>
    <property type="match status" value="1"/>
</dbReference>
<keyword evidence="4 7" id="KW-0812">Transmembrane</keyword>
<feature type="domain" description="Bacterial sugar transferase" evidence="8">
    <location>
        <begin position="284"/>
        <end position="466"/>
    </location>
</feature>
<feature type="transmembrane region" description="Helical" evidence="7">
    <location>
        <begin position="113"/>
        <end position="135"/>
    </location>
</feature>
<sequence length="471" mass="54246">MKRKAFLISYLASDYLAAMYAWILFYLYRKHFAEALIFGHDHTIEFTQQFYLGIVLIPLFWLSLYAISGFYNDVLRKSRLLELGQTIFSAVLGSLFIFFMFLLDDYIPDYTYYYKHALALLVFQFVLTYILRLAISSFMVRQFKKGRIGFPTLIIGTNEMAAHITQQLETQLVPTGNKLVGYVTIGENEEETEVPHQQVLGQLNDIPGIINKYKVEEVIIATESSDHKKLNDIINRLAGRNIIIRGIPDIYDILSGAVKMTTVYSSPLIQISNGIMPAWQKNVKRLLDIFISIVGLIVLSPLSLVCIIGVRLSSPGPVLYRQVRVGRYGKPFTMYKFRSMYNDAEKNGPDLSSQNDQRITPFGRFLRKSHSDEIPQFLNVLKGEMSVVGPRPERAFYIEKIEESAPHYRHLLRIRPGITSWGQVKYGYAENVTQMIERLQYDLIYLRNMSLYVDFKIIIYTAINILQGRGK</sequence>
<comment type="subcellular location">
    <subcellularLocation>
        <location evidence="1">Membrane</location>
        <topology evidence="1">Multi-pass membrane protein</topology>
    </subcellularLocation>
</comment>
<feature type="transmembrane region" description="Helical" evidence="7">
    <location>
        <begin position="7"/>
        <end position="28"/>
    </location>
</feature>
<dbReference type="Pfam" id="PF13727">
    <property type="entry name" value="CoA_binding_3"/>
    <property type="match status" value="1"/>
</dbReference>
<evidence type="ECO:0000256" key="6">
    <source>
        <dbReference type="ARBA" id="ARBA00023136"/>
    </source>
</evidence>